<evidence type="ECO:0000313" key="4">
    <source>
        <dbReference type="EMBL" id="ODM05031.1"/>
    </source>
</evidence>
<reference evidence="4 7" key="1">
    <citation type="submission" date="2016-07" db="EMBL/GenBank/DDBJ databases">
        <title>Characterization of isolates of Eisenbergiella tayi derived from blood cultures, using whole genome sequencing.</title>
        <authorList>
            <person name="Burdz T."/>
            <person name="Wiebe D."/>
            <person name="Huynh C."/>
            <person name="Bernard K."/>
        </authorList>
    </citation>
    <scope>NUCLEOTIDE SEQUENCE [LARGE SCALE GENOMIC DNA]</scope>
    <source>
        <strain evidence="4 7">NML 110608</strain>
    </source>
</reference>
<dbReference type="AlphaFoldDB" id="A0A1E3A9D4"/>
<reference evidence="6 9" key="2">
    <citation type="submission" date="2016-08" db="EMBL/GenBank/DDBJ databases">
        <title>Characterization of Isolates of Eisenbergiella tayi Derived from Blood Cultures, Using Whole Genome Sequencing.</title>
        <authorList>
            <person name="Bernier A.-M."/>
            <person name="Burdz T."/>
            <person name="Wiebe D."/>
            <person name="Bernard K."/>
        </authorList>
    </citation>
    <scope>NUCLEOTIDE SEQUENCE [LARGE SCALE GENOMIC DNA]</scope>
    <source>
        <strain evidence="6 9">NML120146</strain>
    </source>
</reference>
<dbReference type="Proteomes" id="UP000094067">
    <property type="component" value="Unassembled WGS sequence"/>
</dbReference>
<dbReference type="GO" id="GO:0000155">
    <property type="term" value="F:phosphorelay sensor kinase activity"/>
    <property type="evidence" value="ECO:0007669"/>
    <property type="project" value="InterPro"/>
</dbReference>
<dbReference type="EMBL" id="MEHA01000023">
    <property type="protein sequence ID" value="ODR46670.1"/>
    <property type="molecule type" value="Genomic_DNA"/>
</dbReference>
<organism evidence="4 7">
    <name type="scientific">Eisenbergiella tayi</name>
    <dbReference type="NCBI Taxonomy" id="1432052"/>
    <lineage>
        <taxon>Bacteria</taxon>
        <taxon>Bacillati</taxon>
        <taxon>Bacillota</taxon>
        <taxon>Clostridia</taxon>
        <taxon>Lachnospirales</taxon>
        <taxon>Lachnospiraceae</taxon>
        <taxon>Eisenbergiella</taxon>
    </lineage>
</organism>
<dbReference type="InterPro" id="IPR036890">
    <property type="entry name" value="HATPase_C_sf"/>
</dbReference>
<keyword evidence="4" id="KW-0808">Transferase</keyword>
<proteinExistence type="predicted"/>
<name>A0A1E3A9D4_9FIRM</name>
<dbReference type="RefSeq" id="WP_069151436.1">
    <property type="nucleotide sequence ID" value="NZ_DAWDRA010000324.1"/>
</dbReference>
<dbReference type="Gene3D" id="3.30.565.10">
    <property type="entry name" value="Histidine kinase-like ATPase, C-terminal domain"/>
    <property type="match status" value="1"/>
</dbReference>
<feature type="domain" description="Histidine kinase/HSP90-like ATPase" evidence="2">
    <location>
        <begin position="447"/>
        <end position="555"/>
    </location>
</feature>
<dbReference type="InterPro" id="IPR050640">
    <property type="entry name" value="Bact_2-comp_sensor_kinase"/>
</dbReference>
<comment type="caution">
    <text evidence="4">The sequence shown here is derived from an EMBL/GenBank/DDBJ whole genome shotgun (WGS) entry which is preliminary data.</text>
</comment>
<evidence type="ECO:0000313" key="7">
    <source>
        <dbReference type="Proteomes" id="UP000094067"/>
    </source>
</evidence>
<feature type="transmembrane region" description="Helical" evidence="1">
    <location>
        <begin position="259"/>
        <end position="281"/>
    </location>
</feature>
<feature type="domain" description="Signal transduction histidine kinase internal region" evidence="3">
    <location>
        <begin position="349"/>
        <end position="427"/>
    </location>
</feature>
<keyword evidence="1" id="KW-0812">Transmembrane</keyword>
<evidence type="ECO:0000313" key="9">
    <source>
        <dbReference type="Proteomes" id="UP000094869"/>
    </source>
</evidence>
<dbReference type="SUPFAM" id="SSF55874">
    <property type="entry name" value="ATPase domain of HSP90 chaperone/DNA topoisomerase II/histidine kinase"/>
    <property type="match status" value="1"/>
</dbReference>
<dbReference type="InterPro" id="IPR010559">
    <property type="entry name" value="Sig_transdc_His_kin_internal"/>
</dbReference>
<dbReference type="PANTHER" id="PTHR34220:SF7">
    <property type="entry name" value="SENSOR HISTIDINE KINASE YPDA"/>
    <property type="match status" value="1"/>
</dbReference>
<reference evidence="5 8" key="3">
    <citation type="submission" date="2016-08" db="EMBL/GenBank/DDBJ databases">
        <authorList>
            <person name="Seilhamer J.J."/>
        </authorList>
    </citation>
    <scope>NUCLEOTIDE SEQUENCE [LARGE SCALE GENOMIC DNA]</scope>
    <source>
        <strain evidence="5 8">NML150140-1</strain>
    </source>
</reference>
<keyword evidence="9" id="KW-1185">Reference proteome</keyword>
<keyword evidence="1" id="KW-0472">Membrane</keyword>
<dbReference type="Pfam" id="PF02518">
    <property type="entry name" value="HATPase_c"/>
    <property type="match status" value="1"/>
</dbReference>
<dbReference type="GO" id="GO:0016020">
    <property type="term" value="C:membrane"/>
    <property type="evidence" value="ECO:0007669"/>
    <property type="project" value="InterPro"/>
</dbReference>
<dbReference type="Gene3D" id="6.10.340.10">
    <property type="match status" value="1"/>
</dbReference>
<dbReference type="OrthoDB" id="9776552at2"/>
<sequence>MMIKKRLTNKLILVYFLVVILPICAVYFVFVILLFSRTLQSESEKYQYEIDMAVNDLETELKNLENIADAILKNGYITEFLRYQYDTDWEPMYDYVSNVQYQLHSYINYNQNIKTIYFYGDNIRLNPGGYFKSFSDLPVEKAKIYKGIWKLDQNNELHYFFGKYDNTYTNLEYAVEIVIEKELLINFLKLLHLNDNSAVCLIDGQGDIYYGKPLTDWKEDPADNPAWHGRYCVIESEIKPLRMSAVIYSDVFDMAYESLVLLLVAGALLFLVLFILLIAYLRYSLRFARRLVSFTAYIRSMPDEEYEPYPVEEGTDEIGELVSVFNSLINRTNTLVNMVQKKEILRRKAELDAYQSKIEPHFLYGTLESLRMLALNNEDEEVAKGILDLAKLMRYSLTSSQTSTLEKELNQIKRYLNLQKLRLSDRLEWTINVEDEELLNLTCPQFLLQPIVENSIKHGIEKVRRGGSIVINVHKTGKEIIISVTDSGAGIEKERMENIRKLLSESSSNHNPLQMEDKGYALYNVCMRMKLFYGNGFSLEIGNNEPAGTVCMMHLSQIAEDIGVDNQ</sequence>
<dbReference type="InterPro" id="IPR003594">
    <property type="entry name" value="HATPase_dom"/>
</dbReference>
<evidence type="ECO:0000256" key="1">
    <source>
        <dbReference type="SAM" id="Phobius"/>
    </source>
</evidence>
<dbReference type="EMBL" id="MEHD01000022">
    <property type="protein sequence ID" value="ODR56902.1"/>
    <property type="molecule type" value="Genomic_DNA"/>
</dbReference>
<feature type="transmembrane region" description="Helical" evidence="1">
    <location>
        <begin position="12"/>
        <end position="35"/>
    </location>
</feature>
<evidence type="ECO:0000259" key="3">
    <source>
        <dbReference type="Pfam" id="PF06580"/>
    </source>
</evidence>
<keyword evidence="1" id="KW-1133">Transmembrane helix</keyword>
<evidence type="ECO:0000259" key="2">
    <source>
        <dbReference type="Pfam" id="PF02518"/>
    </source>
</evidence>
<evidence type="ECO:0000313" key="6">
    <source>
        <dbReference type="EMBL" id="ODR56902.1"/>
    </source>
</evidence>
<dbReference type="Proteomes" id="UP000094271">
    <property type="component" value="Unassembled WGS sequence"/>
</dbReference>
<evidence type="ECO:0000313" key="5">
    <source>
        <dbReference type="EMBL" id="ODR46670.1"/>
    </source>
</evidence>
<protein>
    <submittedName>
        <fullName evidence="4">Sensor histidine kinase YpdA</fullName>
        <ecNumber evidence="4">2.7.13.3</ecNumber>
    </submittedName>
</protein>
<accession>A0A1E3A9D4</accession>
<keyword evidence="4" id="KW-0418">Kinase</keyword>
<dbReference type="PANTHER" id="PTHR34220">
    <property type="entry name" value="SENSOR HISTIDINE KINASE YPDA"/>
    <property type="match status" value="1"/>
</dbReference>
<dbReference type="EMBL" id="MCGH01000002">
    <property type="protein sequence ID" value="ODM05031.1"/>
    <property type="molecule type" value="Genomic_DNA"/>
</dbReference>
<gene>
    <name evidence="4" type="primary">ypdA_8</name>
    <name evidence="5" type="ORF">BEI59_24590</name>
    <name evidence="4" type="ORF">BEI61_00914</name>
    <name evidence="6" type="ORF">BEI63_12010</name>
</gene>
<dbReference type="EC" id="2.7.13.3" evidence="4"/>
<dbReference type="Proteomes" id="UP000094869">
    <property type="component" value="Unassembled WGS sequence"/>
</dbReference>
<dbReference type="Pfam" id="PF06580">
    <property type="entry name" value="His_kinase"/>
    <property type="match status" value="1"/>
</dbReference>
<evidence type="ECO:0000313" key="8">
    <source>
        <dbReference type="Proteomes" id="UP000094271"/>
    </source>
</evidence>